<dbReference type="Gene3D" id="2.60.120.200">
    <property type="match status" value="1"/>
</dbReference>
<evidence type="ECO:0000256" key="2">
    <source>
        <dbReference type="ARBA" id="ARBA00009928"/>
    </source>
</evidence>
<organism evidence="14 15">
    <name type="scientific">Petromyces alliaceus</name>
    <name type="common">Aspergillus alliaceus</name>
    <dbReference type="NCBI Taxonomy" id="209559"/>
    <lineage>
        <taxon>Eukaryota</taxon>
        <taxon>Fungi</taxon>
        <taxon>Dikarya</taxon>
        <taxon>Ascomycota</taxon>
        <taxon>Pezizomycotina</taxon>
        <taxon>Eurotiomycetes</taxon>
        <taxon>Eurotiomycetidae</taxon>
        <taxon>Eurotiales</taxon>
        <taxon>Aspergillaceae</taxon>
        <taxon>Aspergillus</taxon>
        <taxon>Aspergillus subgen. Circumdati</taxon>
    </lineage>
</organism>
<keyword evidence="15" id="KW-1185">Reference proteome</keyword>
<feature type="region of interest" description="Disordered" evidence="11">
    <location>
        <begin position="629"/>
        <end position="658"/>
    </location>
</feature>
<evidence type="ECO:0000256" key="9">
    <source>
        <dbReference type="ARBA" id="ARBA00048233"/>
    </source>
</evidence>
<evidence type="ECO:0000259" key="13">
    <source>
        <dbReference type="Pfam" id="PF18132"/>
    </source>
</evidence>
<dbReference type="InterPro" id="IPR050316">
    <property type="entry name" value="Tyrosinase/Hemocyanin"/>
</dbReference>
<feature type="domain" description="Tyrosinase copper-binding" evidence="12">
    <location>
        <begin position="59"/>
        <end position="332"/>
    </location>
</feature>
<evidence type="ECO:0000256" key="4">
    <source>
        <dbReference type="ARBA" id="ARBA00022723"/>
    </source>
</evidence>
<evidence type="ECO:0000313" key="14">
    <source>
        <dbReference type="EMBL" id="KAF5859841.1"/>
    </source>
</evidence>
<reference evidence="14 15" key="1">
    <citation type="submission" date="2019-04" db="EMBL/GenBank/DDBJ databases">
        <title>Aspergillus burnettii sp. nov., novel species from soil in southeast Queensland.</title>
        <authorList>
            <person name="Gilchrist C.L.M."/>
            <person name="Pitt J.I."/>
            <person name="Lange L."/>
            <person name="Lacey H.J."/>
            <person name="Vuong D."/>
            <person name="Midgley D.J."/>
            <person name="Greenfield P."/>
            <person name="Bradbury M."/>
            <person name="Lacey E."/>
            <person name="Busk P.K."/>
            <person name="Pilgaard B."/>
            <person name="Chooi Y.H."/>
            <person name="Piggott A.M."/>
        </authorList>
    </citation>
    <scope>NUCLEOTIDE SEQUENCE [LARGE SCALE GENOMIC DNA]</scope>
    <source>
        <strain evidence="14 15">FRR 5400</strain>
    </source>
</reference>
<keyword evidence="5" id="KW-0560">Oxidoreductase</keyword>
<keyword evidence="4" id="KW-0479">Metal-binding</keyword>
<keyword evidence="8" id="KW-0470">Melanin biosynthesis</keyword>
<accession>A0A8H6A0W2</accession>
<dbReference type="GO" id="GO:0004503">
    <property type="term" value="F:tyrosinase activity"/>
    <property type="evidence" value="ECO:0007669"/>
    <property type="project" value="UniProtKB-EC"/>
</dbReference>
<evidence type="ECO:0000256" key="1">
    <source>
        <dbReference type="ARBA" id="ARBA00001973"/>
    </source>
</evidence>
<dbReference type="InterPro" id="IPR008922">
    <property type="entry name" value="Di-copper_centre_dom_sf"/>
</dbReference>
<dbReference type="Gene3D" id="2.60.310.20">
    <property type="match status" value="1"/>
</dbReference>
<evidence type="ECO:0000256" key="5">
    <source>
        <dbReference type="ARBA" id="ARBA00023002"/>
    </source>
</evidence>
<dbReference type="PANTHER" id="PTHR11474">
    <property type="entry name" value="TYROSINASE FAMILY MEMBER"/>
    <property type="match status" value="1"/>
</dbReference>
<feature type="domain" description="Tyrosinase C-terminal" evidence="13">
    <location>
        <begin position="449"/>
        <end position="572"/>
    </location>
</feature>
<proteinExistence type="inferred from homology"/>
<evidence type="ECO:0000313" key="15">
    <source>
        <dbReference type="Proteomes" id="UP000541154"/>
    </source>
</evidence>
<comment type="cofactor">
    <cofactor evidence="1">
        <name>Cu(2+)</name>
        <dbReference type="ChEBI" id="CHEBI:29036"/>
    </cofactor>
</comment>
<dbReference type="InterPro" id="IPR002227">
    <property type="entry name" value="Tyrosinase_Cu-bd"/>
</dbReference>
<dbReference type="Pfam" id="PF18132">
    <property type="entry name" value="Tyrosinase_C"/>
    <property type="match status" value="1"/>
</dbReference>
<keyword evidence="6" id="KW-0186">Copper</keyword>
<evidence type="ECO:0000256" key="11">
    <source>
        <dbReference type="SAM" id="MobiDB-lite"/>
    </source>
</evidence>
<protein>
    <recommendedName>
        <fullName evidence="3">tyrosinase</fullName>
        <ecNumber evidence="3">1.14.18.1</ecNumber>
    </recommendedName>
</protein>
<evidence type="ECO:0000256" key="10">
    <source>
        <dbReference type="ARBA" id="ARBA00048881"/>
    </source>
</evidence>
<comment type="caution">
    <text evidence="14">The sequence shown here is derived from an EMBL/GenBank/DDBJ whole genome shotgun (WGS) entry which is preliminary data.</text>
</comment>
<dbReference type="Gene3D" id="1.10.1280.10">
    <property type="entry name" value="Di-copper center containing domain from catechol oxidase"/>
    <property type="match status" value="1"/>
</dbReference>
<comment type="catalytic activity">
    <reaction evidence="10">
        <text>L-tyrosine + O2 = L-dopaquinone + H2O</text>
        <dbReference type="Rhea" id="RHEA:18117"/>
        <dbReference type="ChEBI" id="CHEBI:15377"/>
        <dbReference type="ChEBI" id="CHEBI:15379"/>
        <dbReference type="ChEBI" id="CHEBI:57924"/>
        <dbReference type="ChEBI" id="CHEBI:58315"/>
        <dbReference type="EC" id="1.14.18.1"/>
    </reaction>
</comment>
<gene>
    <name evidence="14" type="ORF">ETB97_002393</name>
</gene>
<feature type="compositionally biased region" description="Basic and acidic residues" evidence="11">
    <location>
        <begin position="629"/>
        <end position="641"/>
    </location>
</feature>
<evidence type="ECO:0000256" key="6">
    <source>
        <dbReference type="ARBA" id="ARBA00023008"/>
    </source>
</evidence>
<dbReference type="Proteomes" id="UP000541154">
    <property type="component" value="Unassembled WGS sequence"/>
</dbReference>
<name>A0A8H6A0W2_PETAA</name>
<evidence type="ECO:0000256" key="3">
    <source>
        <dbReference type="ARBA" id="ARBA00011906"/>
    </source>
</evidence>
<evidence type="ECO:0000256" key="8">
    <source>
        <dbReference type="ARBA" id="ARBA00023101"/>
    </source>
</evidence>
<sequence>MVYKYYPIVGISAGKGPDGEVPPRQEINAWSRNRKNRIQVVLFLKALKLLQEISPDKRGSYFQIAGINGMPYKSWDEPTINAKSYSHGGHLFLPWNRQYILLFEQRLYEIMVNEIIPKYPEENQSLLRTAADTWRMPYWDWSTKSQIPSLATQPELQISVLDELDTISNPLYQFRTPNGKDMASEGVEDVHLSGEKTVLSYGSCIATSRRPSEHQRAFESTTWIHEAVNAAESNRYLAQPKSINEKIYGTGTEAVYRLLTYSLDYHQFSTMASNNSDAQAWTGPSIESINNNIHWLVGGEGGHMSQPAVAAFDPIFWLHYCNIDRLWAIYQELNPDRSLEGCSEHKEPLQPFHKDEQGTIWMAHDTRDFRGLGYTYPELQPLLSQYQPGGVFNMDLYMASILRQINLKYGVSRYEALLLLEGAINGIGNPLPQGIRKMDEGVALNDVALSIRYSKFALGGYPFNIEIFLEPAEGSGRQFVPDEYVANVYNYSSPAVGNDGVSCTDYTPLKRQDLEVAAYIPLNSVLTRLLKDGRLKKLDMSDVEDVLKNLYWRVTMGGFPVPEPECGQLNLQILMLIGEMSHSKDSNIPSKLNGVSEVLLSLGVNKEGKEPDIQYGEDQDRAYSDCPQRLKEQDEPEKPQEPSDDPLLTLGPPKKLASNVTPGTSIVIESSSLNLSKPGSRDLNRVIFIYFKDSTGTIGSDNFDVVISVNIIRRFSKIQLQTKQASHGWEALSMINFPAWFQTSSDLRIRVDARGGTYELYMNDNHIQSVPNEYGAGGITHVKYEASREPFAMLEELRIVTNSG</sequence>
<keyword evidence="7" id="KW-0503">Monooxygenase</keyword>
<dbReference type="InterPro" id="IPR041640">
    <property type="entry name" value="Tyrosinase_C"/>
</dbReference>
<evidence type="ECO:0000259" key="12">
    <source>
        <dbReference type="Pfam" id="PF00264"/>
    </source>
</evidence>
<evidence type="ECO:0000256" key="7">
    <source>
        <dbReference type="ARBA" id="ARBA00023033"/>
    </source>
</evidence>
<comment type="catalytic activity">
    <reaction evidence="9">
        <text>2 L-dopa + O2 = 2 L-dopaquinone + 2 H2O</text>
        <dbReference type="Rhea" id="RHEA:34287"/>
        <dbReference type="ChEBI" id="CHEBI:15377"/>
        <dbReference type="ChEBI" id="CHEBI:15379"/>
        <dbReference type="ChEBI" id="CHEBI:57504"/>
        <dbReference type="ChEBI" id="CHEBI:57924"/>
        <dbReference type="EC" id="1.14.18.1"/>
    </reaction>
</comment>
<dbReference type="EC" id="1.14.18.1" evidence="3"/>
<dbReference type="GO" id="GO:0046872">
    <property type="term" value="F:metal ion binding"/>
    <property type="evidence" value="ECO:0007669"/>
    <property type="project" value="UniProtKB-KW"/>
</dbReference>
<dbReference type="EMBL" id="SPNV01000151">
    <property type="protein sequence ID" value="KAF5859841.1"/>
    <property type="molecule type" value="Genomic_DNA"/>
</dbReference>
<dbReference type="GO" id="GO:0042438">
    <property type="term" value="P:melanin biosynthetic process"/>
    <property type="evidence" value="ECO:0007669"/>
    <property type="project" value="UniProtKB-KW"/>
</dbReference>
<dbReference type="PRINTS" id="PR00092">
    <property type="entry name" value="TYROSINASE"/>
</dbReference>
<comment type="similarity">
    <text evidence="2">Belongs to the tyrosinase family.</text>
</comment>
<dbReference type="PANTHER" id="PTHR11474:SF76">
    <property type="entry name" value="SHKT DOMAIN-CONTAINING PROTEIN"/>
    <property type="match status" value="1"/>
</dbReference>
<dbReference type="Pfam" id="PF00264">
    <property type="entry name" value="Tyrosinase"/>
    <property type="match status" value="1"/>
</dbReference>
<dbReference type="SUPFAM" id="SSF48056">
    <property type="entry name" value="Di-copper centre-containing domain"/>
    <property type="match status" value="1"/>
</dbReference>
<dbReference type="AlphaFoldDB" id="A0A8H6A0W2"/>